<dbReference type="eggNOG" id="KOG0748">
    <property type="taxonomic scope" value="Eukaryota"/>
</dbReference>
<evidence type="ECO:0000313" key="8">
    <source>
        <dbReference type="EMBL" id="CCE78713.1"/>
    </source>
</evidence>
<keyword evidence="3 7" id="KW-0812">Transmembrane</keyword>
<dbReference type="InParanoid" id="G8YPX8"/>
<comment type="similarity">
    <text evidence="2">Belongs to the ADIPOR family.</text>
</comment>
<feature type="transmembrane region" description="Helical" evidence="7">
    <location>
        <begin position="168"/>
        <end position="187"/>
    </location>
</feature>
<dbReference type="GO" id="GO:0046872">
    <property type="term" value="F:metal ion binding"/>
    <property type="evidence" value="ECO:0007669"/>
    <property type="project" value="UniProtKB-KW"/>
</dbReference>
<sequence>MTIRHRKPNRDETPEEDGMSGRRRLFYFHELDAWQQDNHYIKSGYVKETSSFKECMNSLLYLHNETVNIHSHLLPSALVMGGILYYVNYQLRIYENYLGVWEKLNFIQFGTAATLCLFMSATFHCIKCHSHKVCKFGNQLDYFGIVILITCSLISIILFAFYDEPFSKYLYSGLFLSLGSICTVLTLRPKFATSEYRSFRATMFIIFGLSGIFPIISAVRLYGFENAVQRSSATWLVFEGIFYISGAVLYACRFPERLTHNEDDIFTPGLFDIFGHSHQIFHVFVVIAVYCHWRALTGCYHYLHNYILPNAL</sequence>
<dbReference type="GO" id="GO:0038023">
    <property type="term" value="F:signaling receptor activity"/>
    <property type="evidence" value="ECO:0007669"/>
    <property type="project" value="TreeGrafter"/>
</dbReference>
<dbReference type="InterPro" id="IPR004254">
    <property type="entry name" value="AdipoR/HlyIII-related"/>
</dbReference>
<organism evidence="8 9">
    <name type="scientific">Pichia sorbitophila (strain ATCC MYA-4447 / BCRC 22081 / CBS 7064 / NBRC 10061 / NRRL Y-12695)</name>
    <name type="common">Hybrid yeast</name>
    <dbReference type="NCBI Taxonomy" id="559304"/>
    <lineage>
        <taxon>Eukaryota</taxon>
        <taxon>Fungi</taxon>
        <taxon>Dikarya</taxon>
        <taxon>Ascomycota</taxon>
        <taxon>Saccharomycotina</taxon>
        <taxon>Pichiomycetes</taxon>
        <taxon>Debaryomycetaceae</taxon>
        <taxon>Millerozyma</taxon>
    </lineage>
</organism>
<keyword evidence="5 7" id="KW-0472">Membrane</keyword>
<feature type="transmembrane region" description="Helical" evidence="7">
    <location>
        <begin position="199"/>
        <end position="221"/>
    </location>
</feature>
<evidence type="ECO:0000256" key="3">
    <source>
        <dbReference type="ARBA" id="ARBA00022692"/>
    </source>
</evidence>
<dbReference type="OrthoDB" id="529367at2759"/>
<comment type="subcellular location">
    <subcellularLocation>
        <location evidence="1">Membrane</location>
        <topology evidence="1">Multi-pass membrane protein</topology>
    </subcellularLocation>
</comment>
<dbReference type="HOGENOM" id="CLU_023075_2_0_1"/>
<dbReference type="GO" id="GO:0006882">
    <property type="term" value="P:intracellular zinc ion homeostasis"/>
    <property type="evidence" value="ECO:0007669"/>
    <property type="project" value="TreeGrafter"/>
</dbReference>
<dbReference type="FunCoup" id="G8YPX8">
    <property type="interactions" value="483"/>
</dbReference>
<keyword evidence="9" id="KW-1185">Reference proteome</keyword>
<dbReference type="PANTHER" id="PTHR20855">
    <property type="entry name" value="ADIPOR/PROGESTIN RECEPTOR-RELATED"/>
    <property type="match status" value="1"/>
</dbReference>
<proteinExistence type="inferred from homology"/>
<keyword evidence="6" id="KW-0862">Zinc</keyword>
<evidence type="ECO:0000256" key="7">
    <source>
        <dbReference type="SAM" id="Phobius"/>
    </source>
</evidence>
<dbReference type="STRING" id="559304.G8YPX8"/>
<feature type="binding site" evidence="6">
    <location>
        <position position="278"/>
    </location>
    <ligand>
        <name>Zn(2+)</name>
        <dbReference type="ChEBI" id="CHEBI:29105"/>
    </ligand>
</feature>
<name>G8YPX8_PICSO</name>
<dbReference type="AlphaFoldDB" id="G8YPX8"/>
<dbReference type="GO" id="GO:0016020">
    <property type="term" value="C:membrane"/>
    <property type="evidence" value="ECO:0007669"/>
    <property type="project" value="UniProtKB-SubCell"/>
</dbReference>
<evidence type="ECO:0000313" key="9">
    <source>
        <dbReference type="Proteomes" id="UP000005222"/>
    </source>
</evidence>
<gene>
    <name evidence="8" type="primary">Piso0_000742</name>
    <name evidence="8" type="ORF">GNLVRS01_PISO0D03127g</name>
</gene>
<feature type="binding site" evidence="6">
    <location>
        <position position="124"/>
    </location>
    <ligand>
        <name>Zn(2+)</name>
        <dbReference type="ChEBI" id="CHEBI:29105"/>
    </ligand>
</feature>
<feature type="transmembrane region" description="Helical" evidence="7">
    <location>
        <begin position="67"/>
        <end position="87"/>
    </location>
</feature>
<keyword evidence="6" id="KW-0479">Metal-binding</keyword>
<feature type="transmembrane region" description="Helical" evidence="7">
    <location>
        <begin position="107"/>
        <end position="128"/>
    </location>
</feature>
<protein>
    <submittedName>
        <fullName evidence="8">Piso0_000742 protein</fullName>
    </submittedName>
</protein>
<evidence type="ECO:0000256" key="4">
    <source>
        <dbReference type="ARBA" id="ARBA00022989"/>
    </source>
</evidence>
<evidence type="ECO:0000256" key="5">
    <source>
        <dbReference type="ARBA" id="ARBA00023136"/>
    </source>
</evidence>
<feature type="transmembrane region" description="Helical" evidence="7">
    <location>
        <begin position="233"/>
        <end position="252"/>
    </location>
</feature>
<evidence type="ECO:0000256" key="6">
    <source>
        <dbReference type="PIRSR" id="PIRSR604254-1"/>
    </source>
</evidence>
<dbReference type="EMBL" id="FO082056">
    <property type="protein sequence ID" value="CCE78713.1"/>
    <property type="molecule type" value="Genomic_DNA"/>
</dbReference>
<dbReference type="OMA" id="EPWQQDN"/>
<keyword evidence="4 7" id="KW-1133">Transmembrane helix</keyword>
<dbReference type="Pfam" id="PF03006">
    <property type="entry name" value="HlyIII"/>
    <property type="match status" value="1"/>
</dbReference>
<evidence type="ECO:0000256" key="2">
    <source>
        <dbReference type="ARBA" id="ARBA00007018"/>
    </source>
</evidence>
<feature type="transmembrane region" description="Helical" evidence="7">
    <location>
        <begin position="140"/>
        <end position="162"/>
    </location>
</feature>
<dbReference type="PANTHER" id="PTHR20855:SF52">
    <property type="entry name" value="ADIPONECTIN RECEPTOR PROTEIN"/>
    <property type="match status" value="1"/>
</dbReference>
<feature type="binding site" evidence="6">
    <location>
        <position position="282"/>
    </location>
    <ligand>
        <name>Zn(2+)</name>
        <dbReference type="ChEBI" id="CHEBI:29105"/>
    </ligand>
</feature>
<accession>G8YPX8</accession>
<dbReference type="Proteomes" id="UP000005222">
    <property type="component" value="Chromosome D"/>
</dbReference>
<evidence type="ECO:0000256" key="1">
    <source>
        <dbReference type="ARBA" id="ARBA00004141"/>
    </source>
</evidence>
<reference evidence="8 9" key="1">
    <citation type="journal article" date="2012" name="G3 (Bethesda)">
        <title>Pichia sorbitophila, an interspecies yeast hybrid reveals early steps of genome resolution following polyploidization.</title>
        <authorList>
            <person name="Leh Louis V."/>
            <person name="Despons L."/>
            <person name="Friedrich A."/>
            <person name="Martin T."/>
            <person name="Durrens P."/>
            <person name="Casaregola S."/>
            <person name="Neuveglise C."/>
            <person name="Fairhead C."/>
            <person name="Marck C."/>
            <person name="Cruz J.A."/>
            <person name="Straub M.L."/>
            <person name="Kugler V."/>
            <person name="Sacerdot C."/>
            <person name="Uzunov Z."/>
            <person name="Thierry A."/>
            <person name="Weiss S."/>
            <person name="Bleykasten C."/>
            <person name="De Montigny J."/>
            <person name="Jacques N."/>
            <person name="Jung P."/>
            <person name="Lemaire M."/>
            <person name="Mallet S."/>
            <person name="Morel G."/>
            <person name="Richard G.F."/>
            <person name="Sarkar A."/>
            <person name="Savel G."/>
            <person name="Schacherer J."/>
            <person name="Seret M.L."/>
            <person name="Talla E."/>
            <person name="Samson G."/>
            <person name="Jubin C."/>
            <person name="Poulain J."/>
            <person name="Vacherie B."/>
            <person name="Barbe V."/>
            <person name="Pelletier E."/>
            <person name="Sherman D.J."/>
            <person name="Westhof E."/>
            <person name="Weissenbach J."/>
            <person name="Baret P.V."/>
            <person name="Wincker P."/>
            <person name="Gaillardin C."/>
            <person name="Dujon B."/>
            <person name="Souciet J.L."/>
        </authorList>
    </citation>
    <scope>NUCLEOTIDE SEQUENCE [LARGE SCALE GENOMIC DNA]</scope>
    <source>
        <strain evidence="9">ATCC MYA-4447 / BCRC 22081 / CBS 7064 / NBRC 10061 / NRRL Y-12695</strain>
    </source>
</reference>